<feature type="region of interest" description="Disordered" evidence="1">
    <location>
        <begin position="1"/>
        <end position="49"/>
    </location>
</feature>
<protein>
    <submittedName>
        <fullName evidence="2">Uncharacterized protein</fullName>
    </submittedName>
</protein>
<feature type="region of interest" description="Disordered" evidence="1">
    <location>
        <begin position="63"/>
        <end position="83"/>
    </location>
</feature>
<evidence type="ECO:0000313" key="2">
    <source>
        <dbReference type="EMBL" id="KOF62469.1"/>
    </source>
</evidence>
<accession>A0A0L8FFQ3</accession>
<name>A0A0L8FFQ3_OCTBM</name>
<sequence>EGVVDDDDVDDDDVDDDDDDEDDEDDGDDDDDVDDDDDDEGDGDDKCNDEYEVECNVAVRSTPNLPNAVTYPHPIPPPPRRESNIICQTHLTFY</sequence>
<feature type="compositionally biased region" description="Acidic residues" evidence="1">
    <location>
        <begin position="1"/>
        <end position="43"/>
    </location>
</feature>
<evidence type="ECO:0000256" key="1">
    <source>
        <dbReference type="SAM" id="MobiDB-lite"/>
    </source>
</evidence>
<gene>
    <name evidence="2" type="ORF">OCBIM_22023241mg</name>
</gene>
<dbReference type="AlphaFoldDB" id="A0A0L8FFQ3"/>
<reference evidence="2" key="1">
    <citation type="submission" date="2015-07" db="EMBL/GenBank/DDBJ databases">
        <title>MeaNS - Measles Nucleotide Surveillance Program.</title>
        <authorList>
            <person name="Tran T."/>
            <person name="Druce J."/>
        </authorList>
    </citation>
    <scope>NUCLEOTIDE SEQUENCE</scope>
    <source>
        <strain evidence="2">UCB-OBI-ISO-001</strain>
        <tissue evidence="2">Gonad</tissue>
    </source>
</reference>
<proteinExistence type="predicted"/>
<dbReference type="EMBL" id="KQ433284">
    <property type="protein sequence ID" value="KOF62469.1"/>
    <property type="molecule type" value="Genomic_DNA"/>
</dbReference>
<organism evidence="2">
    <name type="scientific">Octopus bimaculoides</name>
    <name type="common">California two-spotted octopus</name>
    <dbReference type="NCBI Taxonomy" id="37653"/>
    <lineage>
        <taxon>Eukaryota</taxon>
        <taxon>Metazoa</taxon>
        <taxon>Spiralia</taxon>
        <taxon>Lophotrochozoa</taxon>
        <taxon>Mollusca</taxon>
        <taxon>Cephalopoda</taxon>
        <taxon>Coleoidea</taxon>
        <taxon>Octopodiformes</taxon>
        <taxon>Octopoda</taxon>
        <taxon>Incirrata</taxon>
        <taxon>Octopodidae</taxon>
        <taxon>Octopus</taxon>
    </lineage>
</organism>
<feature type="non-terminal residue" evidence="2">
    <location>
        <position position="1"/>
    </location>
</feature>